<evidence type="ECO:0000256" key="3">
    <source>
        <dbReference type="ARBA" id="ARBA00022729"/>
    </source>
</evidence>
<dbReference type="PROSITE" id="PS51935">
    <property type="entry name" value="NLPC_P60"/>
    <property type="match status" value="1"/>
</dbReference>
<dbReference type="SUPFAM" id="SSF54001">
    <property type="entry name" value="Cysteine proteinases"/>
    <property type="match status" value="1"/>
</dbReference>
<keyword evidence="3 6" id="KW-0732">Signal</keyword>
<dbReference type="OrthoDB" id="9807055at2"/>
<feature type="chain" id="PRO_5004016208" evidence="6">
    <location>
        <begin position="25"/>
        <end position="173"/>
    </location>
</feature>
<name>M1NZV9_DESSD</name>
<evidence type="ECO:0000256" key="2">
    <source>
        <dbReference type="ARBA" id="ARBA00022670"/>
    </source>
</evidence>
<dbReference type="PANTHER" id="PTHR47360">
    <property type="entry name" value="MUREIN DD-ENDOPEPTIDASE MEPS/MUREIN LD-CARBOXYPEPTIDASE"/>
    <property type="match status" value="1"/>
</dbReference>
<dbReference type="STRING" id="1167006.UWK_00228"/>
<dbReference type="PROSITE" id="PS51257">
    <property type="entry name" value="PROKAR_LIPOPROTEIN"/>
    <property type="match status" value="1"/>
</dbReference>
<dbReference type="Gene3D" id="3.90.1720.10">
    <property type="entry name" value="endopeptidase domain like (from Nostoc punctiforme)"/>
    <property type="match status" value="1"/>
</dbReference>
<proteinExistence type="inferred from homology"/>
<evidence type="ECO:0000256" key="6">
    <source>
        <dbReference type="SAM" id="SignalP"/>
    </source>
</evidence>
<evidence type="ECO:0000256" key="5">
    <source>
        <dbReference type="ARBA" id="ARBA00022807"/>
    </source>
</evidence>
<protein>
    <submittedName>
        <fullName evidence="8">Cell wall-associated hydrolase, invasion-associated protein</fullName>
    </submittedName>
</protein>
<comment type="similarity">
    <text evidence="1">Belongs to the peptidase C40 family.</text>
</comment>
<dbReference type="HOGENOM" id="CLU_016043_9_3_7"/>
<dbReference type="InterPro" id="IPR038765">
    <property type="entry name" value="Papain-like_cys_pep_sf"/>
</dbReference>
<organism evidence="8 9">
    <name type="scientific">Desulfocapsa sulfexigens (strain DSM 10523 / SB164P1)</name>
    <dbReference type="NCBI Taxonomy" id="1167006"/>
    <lineage>
        <taxon>Bacteria</taxon>
        <taxon>Pseudomonadati</taxon>
        <taxon>Thermodesulfobacteriota</taxon>
        <taxon>Desulfobulbia</taxon>
        <taxon>Desulfobulbales</taxon>
        <taxon>Desulfocapsaceae</taxon>
        <taxon>Desulfocapsa</taxon>
    </lineage>
</organism>
<dbReference type="KEGG" id="dsf:UWK_00228"/>
<feature type="domain" description="NlpC/P60" evidence="7">
    <location>
        <begin position="51"/>
        <end position="172"/>
    </location>
</feature>
<sequence length="173" mass="19843">MKNAIRSFTTSFLFLLTVLSIVTGCSSVQHTSRTSIEVVKMPTAVNLQDSDFVKSTLLEQYKEWYRTPYRMGGLNKRGIDCSGFTYVTFRSKLGRILPRTTDLQVQTGRQVARRNLQIGDLVFFKTSLFYKHVGVYLGDSKFLHASTSSGVIISNLNDRYWNENYWTARRIDS</sequence>
<dbReference type="InterPro" id="IPR052062">
    <property type="entry name" value="Murein_DD/LD_carboxypeptidase"/>
</dbReference>
<keyword evidence="4 8" id="KW-0378">Hydrolase</keyword>
<dbReference type="EMBL" id="CP003985">
    <property type="protein sequence ID" value="AGF76813.1"/>
    <property type="molecule type" value="Genomic_DNA"/>
</dbReference>
<dbReference type="PANTHER" id="PTHR47360:SF1">
    <property type="entry name" value="ENDOPEPTIDASE NLPC-RELATED"/>
    <property type="match status" value="1"/>
</dbReference>
<feature type="signal peptide" evidence="6">
    <location>
        <begin position="1"/>
        <end position="24"/>
    </location>
</feature>
<evidence type="ECO:0000256" key="4">
    <source>
        <dbReference type="ARBA" id="ARBA00022801"/>
    </source>
</evidence>
<dbReference type="GO" id="GO:0006508">
    <property type="term" value="P:proteolysis"/>
    <property type="evidence" value="ECO:0007669"/>
    <property type="project" value="UniProtKB-KW"/>
</dbReference>
<dbReference type="eggNOG" id="COG0791">
    <property type="taxonomic scope" value="Bacteria"/>
</dbReference>
<evidence type="ECO:0000256" key="1">
    <source>
        <dbReference type="ARBA" id="ARBA00007074"/>
    </source>
</evidence>
<keyword evidence="9" id="KW-1185">Reference proteome</keyword>
<gene>
    <name evidence="8" type="ordered locus">UWK_00228</name>
</gene>
<dbReference type="RefSeq" id="WP_015402512.1">
    <property type="nucleotide sequence ID" value="NC_020304.1"/>
</dbReference>
<evidence type="ECO:0000313" key="9">
    <source>
        <dbReference type="Proteomes" id="UP000011721"/>
    </source>
</evidence>
<dbReference type="Proteomes" id="UP000011721">
    <property type="component" value="Chromosome"/>
</dbReference>
<reference evidence="9" key="1">
    <citation type="journal article" date="2013" name="Stand. Genomic Sci.">
        <title>Complete genome sequence of Desulfocapsa sulfexigens, a marine deltaproteobacterium specialized in disproportionating inorganic sulfur compounds.</title>
        <authorList>
            <person name="Finster K.W."/>
            <person name="Kjeldsen K.U."/>
            <person name="Kube M."/>
            <person name="Reinhardt R."/>
            <person name="Mussmann M."/>
            <person name="Amann R."/>
            <person name="Schreiber L."/>
        </authorList>
    </citation>
    <scope>NUCLEOTIDE SEQUENCE [LARGE SCALE GENOMIC DNA]</scope>
    <source>
        <strain evidence="9">DSM 10523 / SB164P1</strain>
    </source>
</reference>
<dbReference type="InterPro" id="IPR000064">
    <property type="entry name" value="NLP_P60_dom"/>
</dbReference>
<keyword evidence="2" id="KW-0645">Protease</keyword>
<accession>M1NZV9</accession>
<dbReference type="GO" id="GO:0008234">
    <property type="term" value="F:cysteine-type peptidase activity"/>
    <property type="evidence" value="ECO:0007669"/>
    <property type="project" value="UniProtKB-KW"/>
</dbReference>
<evidence type="ECO:0000259" key="7">
    <source>
        <dbReference type="PROSITE" id="PS51935"/>
    </source>
</evidence>
<evidence type="ECO:0000313" key="8">
    <source>
        <dbReference type="EMBL" id="AGF76813.1"/>
    </source>
</evidence>
<keyword evidence="5" id="KW-0788">Thiol protease</keyword>
<dbReference type="Pfam" id="PF00877">
    <property type="entry name" value="NLPC_P60"/>
    <property type="match status" value="1"/>
</dbReference>
<dbReference type="AlphaFoldDB" id="M1NZV9"/>